<dbReference type="PANTHER" id="PTHR35568">
    <property type="entry name" value="TRANSCRIPTIONAL REGULATOR DAUR"/>
    <property type="match status" value="1"/>
</dbReference>
<sequence>MEEKCHPLLRPLINIVEMIGAALGPDYEVLLHDVSSGEPLTLAAANSRLSGRDRNSPMSDFGRFLMESLEAEKVDYIANYPSEAANGRQMRSSVSLIRDEEGRLVGFLCVNYDMSRAKMLKDISDFLTKTHPIALGGMRVEKFTKAAGEDDLLEKARKKMGRPLEYLSSSERRECIKYLDEIGFFQLKGSVETLAKAVNKSRYTLYADLREVRKG</sequence>
<organism evidence="3 4">
    <name type="scientific">Synergistes jonesii</name>
    <dbReference type="NCBI Taxonomy" id="2754"/>
    <lineage>
        <taxon>Bacteria</taxon>
        <taxon>Thermotogati</taxon>
        <taxon>Synergistota</taxon>
        <taxon>Synergistia</taxon>
        <taxon>Synergistales</taxon>
        <taxon>Synergistaceae</taxon>
        <taxon>Synergistes</taxon>
    </lineage>
</organism>
<keyword evidence="4" id="KW-1185">Reference proteome</keyword>
<dbReference type="EMBL" id="JMKI01000005">
    <property type="protein sequence ID" value="KEJ93261.1"/>
    <property type="molecule type" value="Genomic_DNA"/>
</dbReference>
<evidence type="ECO:0000259" key="1">
    <source>
        <dbReference type="Pfam" id="PF08348"/>
    </source>
</evidence>
<evidence type="ECO:0008006" key="5">
    <source>
        <dbReference type="Google" id="ProtNLM"/>
    </source>
</evidence>
<dbReference type="PANTHER" id="PTHR35568:SF1">
    <property type="entry name" value="TRANSCRIPTIONAL REGULATOR DAUR"/>
    <property type="match status" value="1"/>
</dbReference>
<dbReference type="GeneID" id="90982648"/>
<evidence type="ECO:0000259" key="2">
    <source>
        <dbReference type="Pfam" id="PF13309"/>
    </source>
</evidence>
<dbReference type="Pfam" id="PF13309">
    <property type="entry name" value="HTH_22"/>
    <property type="match status" value="1"/>
</dbReference>
<name>A0A073IUV5_9BACT</name>
<reference evidence="3 4" key="1">
    <citation type="submission" date="2014-04" db="EMBL/GenBank/DDBJ databases">
        <title>Draft Genome Sequence of Synergistes jonesii.</title>
        <authorList>
            <person name="Coil D.A."/>
            <person name="Eisen J.A."/>
            <person name="Holland-Moritz H.E."/>
        </authorList>
    </citation>
    <scope>NUCLEOTIDE SEQUENCE [LARGE SCALE GENOMIC DNA]</scope>
    <source>
        <strain evidence="3 4">78-1</strain>
    </source>
</reference>
<proteinExistence type="predicted"/>
<dbReference type="InterPro" id="IPR039446">
    <property type="entry name" value="DauR-like"/>
</dbReference>
<dbReference type="eggNOG" id="COG2964">
    <property type="taxonomic scope" value="Bacteria"/>
</dbReference>
<dbReference type="AlphaFoldDB" id="A0A073IUV5"/>
<protein>
    <recommendedName>
        <fullName evidence="5">PAC domain-containing protein</fullName>
    </recommendedName>
</protein>
<accession>A0A073IUV5</accession>
<gene>
    <name evidence="3" type="ORF">EH55_10375</name>
</gene>
<dbReference type="Pfam" id="PF08348">
    <property type="entry name" value="PAS_6"/>
    <property type="match status" value="1"/>
</dbReference>
<dbReference type="RefSeq" id="WP_037974318.1">
    <property type="nucleotide sequence ID" value="NZ_JMKI01000005.1"/>
</dbReference>
<feature type="domain" description="YheO-like" evidence="1">
    <location>
        <begin position="9"/>
        <end position="121"/>
    </location>
</feature>
<dbReference type="InterPro" id="IPR013559">
    <property type="entry name" value="YheO"/>
</dbReference>
<dbReference type="InterPro" id="IPR039445">
    <property type="entry name" value="DauR-like_HTH"/>
</dbReference>
<evidence type="ECO:0000313" key="4">
    <source>
        <dbReference type="Proteomes" id="UP000027665"/>
    </source>
</evidence>
<evidence type="ECO:0000313" key="3">
    <source>
        <dbReference type="EMBL" id="KEJ93261.1"/>
    </source>
</evidence>
<dbReference type="STRING" id="2754.EH55_10375"/>
<dbReference type="Proteomes" id="UP000027665">
    <property type="component" value="Unassembled WGS sequence"/>
</dbReference>
<dbReference type="OrthoDB" id="9796595at2"/>
<feature type="domain" description="Transcriptional regulator DauR-like HTH" evidence="2">
    <location>
        <begin position="151"/>
        <end position="210"/>
    </location>
</feature>
<comment type="caution">
    <text evidence="3">The sequence shown here is derived from an EMBL/GenBank/DDBJ whole genome shotgun (WGS) entry which is preliminary data.</text>
</comment>